<sequence>SSTQMALWVRVYSDDTKNTIVSGYQLDRHYDVGFNDFGTLSGSEGIFMTAGQVMVVMVYEVIGLNKTFSNAYAEINNTAP</sequence>
<accession>X1CJ69</accession>
<evidence type="ECO:0000313" key="1">
    <source>
        <dbReference type="EMBL" id="GAG96288.1"/>
    </source>
</evidence>
<name>X1CJ69_9ZZZZ</name>
<reference evidence="1" key="1">
    <citation type="journal article" date="2014" name="Front. Microbiol.">
        <title>High frequency of phylogenetically diverse reductive dehalogenase-homologous genes in deep subseafloor sedimentary metagenomes.</title>
        <authorList>
            <person name="Kawai M."/>
            <person name="Futagami T."/>
            <person name="Toyoda A."/>
            <person name="Takaki Y."/>
            <person name="Nishi S."/>
            <person name="Hori S."/>
            <person name="Arai W."/>
            <person name="Tsubouchi T."/>
            <person name="Morono Y."/>
            <person name="Uchiyama I."/>
            <person name="Ito T."/>
            <person name="Fujiyama A."/>
            <person name="Inagaki F."/>
            <person name="Takami H."/>
        </authorList>
    </citation>
    <scope>NUCLEOTIDE SEQUENCE</scope>
    <source>
        <strain evidence="1">Expedition CK06-06</strain>
    </source>
</reference>
<comment type="caution">
    <text evidence="1">The sequence shown here is derived from an EMBL/GenBank/DDBJ whole genome shotgun (WGS) entry which is preliminary data.</text>
</comment>
<gene>
    <name evidence="1" type="ORF">S01H4_36937</name>
</gene>
<dbReference type="EMBL" id="BART01019792">
    <property type="protein sequence ID" value="GAG96288.1"/>
    <property type="molecule type" value="Genomic_DNA"/>
</dbReference>
<organism evidence="1">
    <name type="scientific">marine sediment metagenome</name>
    <dbReference type="NCBI Taxonomy" id="412755"/>
    <lineage>
        <taxon>unclassified sequences</taxon>
        <taxon>metagenomes</taxon>
        <taxon>ecological metagenomes</taxon>
    </lineage>
</organism>
<protein>
    <submittedName>
        <fullName evidence="1">Uncharacterized protein</fullName>
    </submittedName>
</protein>
<dbReference type="AlphaFoldDB" id="X1CJ69"/>
<feature type="non-terminal residue" evidence="1">
    <location>
        <position position="1"/>
    </location>
</feature>
<proteinExistence type="predicted"/>